<protein>
    <submittedName>
        <fullName evidence="2">ATP-binding protein</fullName>
    </submittedName>
</protein>
<dbReference type="GO" id="GO:0005524">
    <property type="term" value="F:ATP binding"/>
    <property type="evidence" value="ECO:0007669"/>
    <property type="project" value="UniProtKB-KW"/>
</dbReference>
<comment type="caution">
    <text evidence="2">The sequence shown here is derived from an EMBL/GenBank/DDBJ whole genome shotgun (WGS) entry which is preliminary data.</text>
</comment>
<accession>A0ABT9BA04</accession>
<proteinExistence type="predicted"/>
<dbReference type="Proteomes" id="UP001176429">
    <property type="component" value="Unassembled WGS sequence"/>
</dbReference>
<gene>
    <name evidence="2" type="ORF">Q5H93_09905</name>
</gene>
<dbReference type="SUPFAM" id="SSF52540">
    <property type="entry name" value="P-loop containing nucleoside triphosphate hydrolases"/>
    <property type="match status" value="1"/>
</dbReference>
<keyword evidence="2" id="KW-0067">ATP-binding</keyword>
<dbReference type="EMBL" id="JAUQSY010000006">
    <property type="protein sequence ID" value="MDO7875043.1"/>
    <property type="molecule type" value="Genomic_DNA"/>
</dbReference>
<dbReference type="RefSeq" id="WP_305006362.1">
    <property type="nucleotide sequence ID" value="NZ_JAUQSY010000006.1"/>
</dbReference>
<dbReference type="InterPro" id="IPR041685">
    <property type="entry name" value="AAA_GajA/Old/RecF-like"/>
</dbReference>
<organism evidence="2 3">
    <name type="scientific">Hymenobacter aranciens</name>
    <dbReference type="NCBI Taxonomy" id="3063996"/>
    <lineage>
        <taxon>Bacteria</taxon>
        <taxon>Pseudomonadati</taxon>
        <taxon>Bacteroidota</taxon>
        <taxon>Cytophagia</taxon>
        <taxon>Cytophagales</taxon>
        <taxon>Hymenobacteraceae</taxon>
        <taxon>Hymenobacter</taxon>
    </lineage>
</organism>
<sequence length="429" mass="47068">MLLFHAAAPVAGPPRVTFGGILFVFSAMNEQLVVKNFGPIKEATVDFKRVTVFIGPTGGGKSTLAKLKMVVSESDVVSQNGISASAFDDYGMESFKRPNYSVTFIGRKNFFLEFTGDKVTVDPKLLSVARKKGKEEFKKHLESIDSESIGKILLDATSGENASPSALELLERFENSFSKGFLRGLLGVHLHTHYIPAERIIISILDSSWPSLIEAKADLPKPLLSFAKGFIKAANSVRTLNMPFLNVEFQSTDRQNIIRSLDDDVALQLREAASGLQSVTPLLVFLEDLNSDTEFAHSFVVEEPELNLYPTAQQGLLNWLVEKCTKGENDLTITTHSPYILSHLNLLLYAHQVAEQHPERRADVAAIVPEASWIDPKEFACYQVEGGGVESLVNDELGLIDNNELDGLSGDAADAFDNLIRLSKGIAVK</sequence>
<dbReference type="PANTHER" id="PTHR43581:SF2">
    <property type="entry name" value="EXCINUCLEASE ATPASE SUBUNIT"/>
    <property type="match status" value="1"/>
</dbReference>
<name>A0ABT9BA04_9BACT</name>
<dbReference type="Pfam" id="PF13175">
    <property type="entry name" value="AAA_15"/>
    <property type="match status" value="1"/>
</dbReference>
<evidence type="ECO:0000313" key="2">
    <source>
        <dbReference type="EMBL" id="MDO7875043.1"/>
    </source>
</evidence>
<reference evidence="2" key="1">
    <citation type="submission" date="2023-07" db="EMBL/GenBank/DDBJ databases">
        <authorList>
            <person name="Kim M.K."/>
        </authorList>
    </citation>
    <scope>NUCLEOTIDE SEQUENCE</scope>
    <source>
        <strain evidence="2">ASUV-10-1</strain>
    </source>
</reference>
<dbReference type="PANTHER" id="PTHR43581">
    <property type="entry name" value="ATP/GTP PHOSPHATASE"/>
    <property type="match status" value="1"/>
</dbReference>
<dbReference type="InterPro" id="IPR027417">
    <property type="entry name" value="P-loop_NTPase"/>
</dbReference>
<keyword evidence="3" id="KW-1185">Reference proteome</keyword>
<dbReference type="Gene3D" id="3.40.50.300">
    <property type="entry name" value="P-loop containing nucleotide triphosphate hydrolases"/>
    <property type="match status" value="1"/>
</dbReference>
<evidence type="ECO:0000313" key="3">
    <source>
        <dbReference type="Proteomes" id="UP001176429"/>
    </source>
</evidence>
<dbReference type="InterPro" id="IPR051396">
    <property type="entry name" value="Bact_Antivir_Def_Nuclease"/>
</dbReference>
<keyword evidence="2" id="KW-0547">Nucleotide-binding</keyword>
<evidence type="ECO:0000259" key="1">
    <source>
        <dbReference type="Pfam" id="PF13175"/>
    </source>
</evidence>
<feature type="domain" description="Endonuclease GajA/Old nuclease/RecF-like AAA" evidence="1">
    <location>
        <begin position="235"/>
        <end position="340"/>
    </location>
</feature>